<dbReference type="EMBL" id="HBED01020028">
    <property type="protein sequence ID" value="CAD8310903.1"/>
    <property type="molecule type" value="Transcribed_RNA"/>
</dbReference>
<gene>
    <name evidence="2" type="ORF">TDUB1175_LOCUS10040</name>
</gene>
<organism evidence="2">
    <name type="scientific">Pseudictyota dubia</name>
    <dbReference type="NCBI Taxonomy" id="2749911"/>
    <lineage>
        <taxon>Eukaryota</taxon>
        <taxon>Sar</taxon>
        <taxon>Stramenopiles</taxon>
        <taxon>Ochrophyta</taxon>
        <taxon>Bacillariophyta</taxon>
        <taxon>Mediophyceae</taxon>
        <taxon>Biddulphiophycidae</taxon>
        <taxon>Eupodiscales</taxon>
        <taxon>Odontellaceae</taxon>
        <taxon>Pseudictyota</taxon>
    </lineage>
</organism>
<dbReference type="Gene3D" id="3.30.1520.10">
    <property type="entry name" value="Phox-like domain"/>
    <property type="match status" value="1"/>
</dbReference>
<proteinExistence type="predicted"/>
<sequence>MRATKKRVSASRRVNMIEGKHGTLPPHRSDIIKFWAHCLVKVTDPQVHGEGPPHLVFHSSTPDTEPAEVNRRYSDFQRLHRRLLTERPGAIVGLSALGLNEMKWHSWTSSSTRFRIW</sequence>
<feature type="domain" description="PX" evidence="1">
    <location>
        <begin position="61"/>
        <end position="91"/>
    </location>
</feature>
<name>A0A7R9W131_9STRA</name>
<evidence type="ECO:0000313" key="2">
    <source>
        <dbReference type="EMBL" id="CAD8310903.1"/>
    </source>
</evidence>
<dbReference type="SUPFAM" id="SSF64268">
    <property type="entry name" value="PX domain"/>
    <property type="match status" value="1"/>
</dbReference>
<accession>A0A7R9W131</accession>
<evidence type="ECO:0000259" key="1">
    <source>
        <dbReference type="Pfam" id="PF00787"/>
    </source>
</evidence>
<reference evidence="2" key="1">
    <citation type="submission" date="2021-01" db="EMBL/GenBank/DDBJ databases">
        <authorList>
            <person name="Corre E."/>
            <person name="Pelletier E."/>
            <person name="Niang G."/>
            <person name="Scheremetjew M."/>
            <person name="Finn R."/>
            <person name="Kale V."/>
            <person name="Holt S."/>
            <person name="Cochrane G."/>
            <person name="Meng A."/>
            <person name="Brown T."/>
            <person name="Cohen L."/>
        </authorList>
    </citation>
    <scope>NUCLEOTIDE SEQUENCE</scope>
    <source>
        <strain evidence="2">CCMP147</strain>
    </source>
</reference>
<dbReference type="Pfam" id="PF00787">
    <property type="entry name" value="PX"/>
    <property type="match status" value="1"/>
</dbReference>
<dbReference type="InterPro" id="IPR001683">
    <property type="entry name" value="PX_dom"/>
</dbReference>
<dbReference type="AlphaFoldDB" id="A0A7R9W131"/>
<dbReference type="InterPro" id="IPR036871">
    <property type="entry name" value="PX_dom_sf"/>
</dbReference>
<dbReference type="GO" id="GO:0035091">
    <property type="term" value="F:phosphatidylinositol binding"/>
    <property type="evidence" value="ECO:0007669"/>
    <property type="project" value="InterPro"/>
</dbReference>
<protein>
    <recommendedName>
        <fullName evidence="1">PX domain-containing protein</fullName>
    </recommendedName>
</protein>